<evidence type="ECO:0000256" key="1">
    <source>
        <dbReference type="SAM" id="MobiDB-lite"/>
    </source>
</evidence>
<organism evidence="3 4">
    <name type="scientific">Rhodotorula diobovata</name>
    <dbReference type="NCBI Taxonomy" id="5288"/>
    <lineage>
        <taxon>Eukaryota</taxon>
        <taxon>Fungi</taxon>
        <taxon>Dikarya</taxon>
        <taxon>Basidiomycota</taxon>
        <taxon>Pucciniomycotina</taxon>
        <taxon>Microbotryomycetes</taxon>
        <taxon>Sporidiobolales</taxon>
        <taxon>Sporidiobolaceae</taxon>
        <taxon>Rhodotorula</taxon>
    </lineage>
</organism>
<dbReference type="SMART" id="SM00213">
    <property type="entry name" value="UBQ"/>
    <property type="match status" value="1"/>
</dbReference>
<sequence length="152" mass="15842">MLPQEPCLAHAASAPVTPLVPPPAPSPPPAGKYDAVVSFKEGNKSITVWLNYDQEAQSPTSGEVSVGRYGGKIVVQANPNDTVRKLKEAISEIKGVPLEEQRLIFNGVRLSNSSRLESCGIVDGSDIFIARRGGGSVIGGCPGGCSQGCPSR</sequence>
<reference evidence="3 4" key="1">
    <citation type="submission" date="2019-03" db="EMBL/GenBank/DDBJ databases">
        <title>Rhodosporidium diobovatum UCD-FST 08-225 genome sequencing, assembly, and annotation.</title>
        <authorList>
            <person name="Fakankun I.U."/>
            <person name="Fristensky B."/>
            <person name="Levin D.B."/>
        </authorList>
    </citation>
    <scope>NUCLEOTIDE SEQUENCE [LARGE SCALE GENOMIC DNA]</scope>
    <source>
        <strain evidence="3 4">UCD-FST 08-225</strain>
    </source>
</reference>
<dbReference type="CDD" id="cd17039">
    <property type="entry name" value="Ubl_ubiquitin_like"/>
    <property type="match status" value="1"/>
</dbReference>
<dbReference type="AlphaFoldDB" id="A0A5C5G2S6"/>
<evidence type="ECO:0000259" key="2">
    <source>
        <dbReference type="PROSITE" id="PS50053"/>
    </source>
</evidence>
<feature type="region of interest" description="Disordered" evidence="1">
    <location>
        <begin position="1"/>
        <end position="30"/>
    </location>
</feature>
<dbReference type="PROSITE" id="PS50053">
    <property type="entry name" value="UBIQUITIN_2"/>
    <property type="match status" value="1"/>
</dbReference>
<protein>
    <recommendedName>
        <fullName evidence="2">Ubiquitin-like domain-containing protein</fullName>
    </recommendedName>
</protein>
<name>A0A5C5G2S6_9BASI</name>
<dbReference type="Pfam" id="PF00240">
    <property type="entry name" value="ubiquitin"/>
    <property type="match status" value="1"/>
</dbReference>
<dbReference type="InterPro" id="IPR029071">
    <property type="entry name" value="Ubiquitin-like_domsf"/>
</dbReference>
<dbReference type="SUPFAM" id="SSF54236">
    <property type="entry name" value="Ubiquitin-like"/>
    <property type="match status" value="1"/>
</dbReference>
<comment type="caution">
    <text evidence="3">The sequence shown here is derived from an EMBL/GenBank/DDBJ whole genome shotgun (WGS) entry which is preliminary data.</text>
</comment>
<dbReference type="OrthoDB" id="3519228at2759"/>
<dbReference type="Gene3D" id="3.10.20.90">
    <property type="entry name" value="Phosphatidylinositol 3-kinase Catalytic Subunit, Chain A, domain 1"/>
    <property type="match status" value="1"/>
</dbReference>
<dbReference type="InterPro" id="IPR000626">
    <property type="entry name" value="Ubiquitin-like_dom"/>
</dbReference>
<accession>A0A5C5G2S6</accession>
<keyword evidence="4" id="KW-1185">Reference proteome</keyword>
<evidence type="ECO:0000313" key="4">
    <source>
        <dbReference type="Proteomes" id="UP000311382"/>
    </source>
</evidence>
<proteinExistence type="predicted"/>
<feature type="compositionally biased region" description="Pro residues" evidence="1">
    <location>
        <begin position="18"/>
        <end position="30"/>
    </location>
</feature>
<dbReference type="Proteomes" id="UP000311382">
    <property type="component" value="Unassembled WGS sequence"/>
</dbReference>
<feature type="domain" description="Ubiquitin-like" evidence="2">
    <location>
        <begin position="62"/>
        <end position="136"/>
    </location>
</feature>
<gene>
    <name evidence="3" type="ORF">DMC30DRAFT_389517</name>
</gene>
<evidence type="ECO:0000313" key="3">
    <source>
        <dbReference type="EMBL" id="TNY23443.1"/>
    </source>
</evidence>
<dbReference type="EMBL" id="SOZI01000011">
    <property type="protein sequence ID" value="TNY23443.1"/>
    <property type="molecule type" value="Genomic_DNA"/>
</dbReference>